<feature type="region of interest" description="Disordered" evidence="1">
    <location>
        <begin position="205"/>
        <end position="228"/>
    </location>
</feature>
<feature type="region of interest" description="Disordered" evidence="1">
    <location>
        <begin position="157"/>
        <end position="177"/>
    </location>
</feature>
<feature type="region of interest" description="Disordered" evidence="1">
    <location>
        <begin position="295"/>
        <end position="425"/>
    </location>
</feature>
<sequence>MAPEIDHAGWSCTRDAGALLLTHPQRGEVVLLGLAARLFDLADGRRSVAELAVLLEAVPEDIFAALDELADHALLRARVAPPAAVRGHSRREVLGALAGAAAAVATPTLALAAPAPVDQEEFMAREADVKQAAVDTIAEHEANFVAAAPPREQIYKEGTSKAEQQRKLDPGSGQSVLFPQGLAAEENKKAEADLLGAYESAAKRADSPAESAEKQRLAVPPALAGAREAERKQSVASLVAEEEAAKAAAHWHTGRLTGEVAALSEREQHAKLSGDFGPAHEQTHKALLAARTLHRRQADQSRAEQVQQAQKARWQADIAEGRSEEQHDKVAIRAREQARKGQIQEHQVQQAEEQREKHRVKQLEQFRQRHAEHVQARETLAARARTGKEAEQSHKSAAGEESQKHDAVRVELKAREHAAKSRPGP</sequence>
<accession>A0ABT5AXM9</accession>
<organism evidence="2 3">
    <name type="scientific">Nannocystis radixulma</name>
    <dbReference type="NCBI Taxonomy" id="2995305"/>
    <lineage>
        <taxon>Bacteria</taxon>
        <taxon>Pseudomonadati</taxon>
        <taxon>Myxococcota</taxon>
        <taxon>Polyangia</taxon>
        <taxon>Nannocystales</taxon>
        <taxon>Nannocystaceae</taxon>
        <taxon>Nannocystis</taxon>
    </lineage>
</organism>
<protein>
    <submittedName>
        <fullName evidence="2">Uncharacterized protein</fullName>
    </submittedName>
</protein>
<comment type="caution">
    <text evidence="2">The sequence shown here is derived from an EMBL/GenBank/DDBJ whole genome shotgun (WGS) entry which is preliminary data.</text>
</comment>
<dbReference type="RefSeq" id="WP_271994185.1">
    <property type="nucleotide sequence ID" value="NZ_JAQNDN010000001.1"/>
</dbReference>
<feature type="compositionally biased region" description="Basic and acidic residues" evidence="1">
    <location>
        <begin position="319"/>
        <end position="343"/>
    </location>
</feature>
<evidence type="ECO:0000256" key="1">
    <source>
        <dbReference type="SAM" id="MobiDB-lite"/>
    </source>
</evidence>
<evidence type="ECO:0000313" key="3">
    <source>
        <dbReference type="Proteomes" id="UP001217838"/>
    </source>
</evidence>
<feature type="compositionally biased region" description="Basic and acidic residues" evidence="1">
    <location>
        <begin position="386"/>
        <end position="419"/>
    </location>
</feature>
<name>A0ABT5AXM9_9BACT</name>
<evidence type="ECO:0000313" key="2">
    <source>
        <dbReference type="EMBL" id="MDC0666597.1"/>
    </source>
</evidence>
<feature type="compositionally biased region" description="Basic and acidic residues" evidence="1">
    <location>
        <begin position="157"/>
        <end position="169"/>
    </location>
</feature>
<dbReference type="EMBL" id="JAQNDN010000001">
    <property type="protein sequence ID" value="MDC0666597.1"/>
    <property type="molecule type" value="Genomic_DNA"/>
</dbReference>
<reference evidence="2 3" key="1">
    <citation type="submission" date="2022-11" db="EMBL/GenBank/DDBJ databases">
        <title>Minimal conservation of predation-associated metabolite biosynthetic gene clusters underscores biosynthetic potential of Myxococcota including descriptions for ten novel species: Archangium lansinium sp. nov., Myxococcus landrumus sp. nov., Nannocystis bai.</title>
        <authorList>
            <person name="Ahearne A."/>
            <person name="Stevens C."/>
            <person name="Dowd S."/>
        </authorList>
    </citation>
    <scope>NUCLEOTIDE SEQUENCE [LARGE SCALE GENOMIC DNA]</scope>
    <source>
        <strain evidence="2 3">NCELM</strain>
    </source>
</reference>
<feature type="compositionally biased region" description="Basic and acidic residues" evidence="1">
    <location>
        <begin position="352"/>
        <end position="376"/>
    </location>
</feature>
<dbReference type="Proteomes" id="UP001217838">
    <property type="component" value="Unassembled WGS sequence"/>
</dbReference>
<proteinExistence type="predicted"/>
<keyword evidence="3" id="KW-1185">Reference proteome</keyword>
<gene>
    <name evidence="2" type="ORF">POL58_02575</name>
</gene>
<feature type="compositionally biased region" description="Basic and acidic residues" evidence="1">
    <location>
        <begin position="205"/>
        <end position="216"/>
    </location>
</feature>